<name>A0A2K9DM71_9MICO</name>
<proteinExistence type="predicted"/>
<dbReference type="KEGG" id="mhos:CXR34_08260"/>
<protein>
    <submittedName>
        <fullName evidence="1">Uncharacterized protein</fullName>
    </submittedName>
</protein>
<evidence type="ECO:0000313" key="1">
    <source>
        <dbReference type="EMBL" id="AUG29458.1"/>
    </source>
</evidence>
<sequence length="87" mass="9303">MAAVEHITIDGIAVSWYCTSCLRELGAEDATGVDDPLGQPCDACPHCGSDAIAWEPWSGQVKDGRYLPDGSDGLPAVEWRNAEPWGD</sequence>
<dbReference type="AlphaFoldDB" id="A0A2K9DM71"/>
<dbReference type="Proteomes" id="UP000233276">
    <property type="component" value="Chromosome"/>
</dbReference>
<dbReference type="EMBL" id="CP025299">
    <property type="protein sequence ID" value="AUG29458.1"/>
    <property type="molecule type" value="Genomic_DNA"/>
</dbReference>
<evidence type="ECO:0000313" key="2">
    <source>
        <dbReference type="Proteomes" id="UP000233276"/>
    </source>
</evidence>
<gene>
    <name evidence="1" type="ORF">CXR34_08260</name>
</gene>
<reference evidence="1 2" key="1">
    <citation type="submission" date="2017-12" db="EMBL/GenBank/DDBJ databases">
        <title>Isolation and characterization of estrogens degradatiion strain Microbacterium hominis SJTG1.</title>
        <authorList>
            <person name="Xiong W."/>
            <person name="Yin C."/>
            <person name="Zheng D."/>
            <person name="Liang R."/>
        </authorList>
    </citation>
    <scope>NUCLEOTIDE SEQUENCE [LARGE SCALE GENOMIC DNA]</scope>
    <source>
        <strain evidence="1 2">SJTG1</strain>
    </source>
</reference>
<organism evidence="1 2">
    <name type="scientific">Microbacterium hominis</name>
    <dbReference type="NCBI Taxonomy" id="162426"/>
    <lineage>
        <taxon>Bacteria</taxon>
        <taxon>Bacillati</taxon>
        <taxon>Actinomycetota</taxon>
        <taxon>Actinomycetes</taxon>
        <taxon>Micrococcales</taxon>
        <taxon>Microbacteriaceae</taxon>
        <taxon>Microbacterium</taxon>
    </lineage>
</organism>
<accession>A0A2K9DM71</accession>
<dbReference type="RefSeq" id="WP_016464854.1">
    <property type="nucleotide sequence ID" value="NZ_CP025299.1"/>
</dbReference>